<sequence>MSESFPAIALCPHAEALVVIEVLPLCSLDSPEGARRAAAVAQELVSLEPRDPAGLCEGRPLRCIAAVSCEDALALVEEAGHVRL</sequence>
<comment type="caution">
    <text evidence="1">The sequence shown here is derived from an EMBL/GenBank/DDBJ whole genome shotgun (WGS) entry which is preliminary data.</text>
</comment>
<organism evidence="1 2">
    <name type="scientific">Rubneribacter badeniensis</name>
    <dbReference type="NCBI Taxonomy" id="2070688"/>
    <lineage>
        <taxon>Bacteria</taxon>
        <taxon>Bacillati</taxon>
        <taxon>Actinomycetota</taxon>
        <taxon>Coriobacteriia</taxon>
        <taxon>Eggerthellales</taxon>
        <taxon>Eggerthellaceae</taxon>
        <taxon>Rubneribacter</taxon>
    </lineage>
</organism>
<keyword evidence="2" id="KW-1185">Reference proteome</keyword>
<accession>A0A2K2U459</accession>
<gene>
    <name evidence="1" type="ORF">C2L80_08590</name>
</gene>
<dbReference type="AlphaFoldDB" id="A0A2K2U459"/>
<name>A0A2K2U459_9ACTN</name>
<proteinExistence type="predicted"/>
<protein>
    <submittedName>
        <fullName evidence="1">Uncharacterized protein</fullName>
    </submittedName>
</protein>
<evidence type="ECO:0000313" key="2">
    <source>
        <dbReference type="Proteomes" id="UP000236488"/>
    </source>
</evidence>
<dbReference type="RefSeq" id="WP_103263021.1">
    <property type="nucleotide sequence ID" value="NZ_DBEYRC010000097.1"/>
</dbReference>
<reference evidence="1 2" key="1">
    <citation type="journal article" date="2018" name="Int. J. Syst. Evol. Microbiol.">
        <title>Rubneribacter badeniensis gen. nov., sp. nov. and Enteroscipio rubneri gen. nov., sp. nov., new members of the Eggerthellaceae isolated from human faeces.</title>
        <authorList>
            <person name="Danylec N."/>
            <person name="Gobl A."/>
            <person name="Stoll D.A."/>
            <person name="Hetzer B."/>
            <person name="Kulling S.E."/>
            <person name="Huch M."/>
        </authorList>
    </citation>
    <scope>NUCLEOTIDE SEQUENCE [LARGE SCALE GENOMIC DNA]</scope>
    <source>
        <strain evidence="1 2">ResAG-85</strain>
    </source>
</reference>
<dbReference type="EMBL" id="PPEL01000050">
    <property type="protein sequence ID" value="PNV65059.1"/>
    <property type="molecule type" value="Genomic_DNA"/>
</dbReference>
<evidence type="ECO:0000313" key="1">
    <source>
        <dbReference type="EMBL" id="PNV65059.1"/>
    </source>
</evidence>
<dbReference type="Proteomes" id="UP000236488">
    <property type="component" value="Unassembled WGS sequence"/>
</dbReference>